<dbReference type="Proteomes" id="UP000009191">
    <property type="component" value="Segment"/>
</dbReference>
<evidence type="ECO:0000259" key="1">
    <source>
        <dbReference type="Pfam" id="PF13539"/>
    </source>
</evidence>
<dbReference type="PANTHER" id="PTHR34408">
    <property type="entry name" value="FAMILY PROTEIN, PUTATIVE-RELATED"/>
    <property type="match status" value="1"/>
</dbReference>
<dbReference type="GO" id="GO:0008233">
    <property type="term" value="F:peptidase activity"/>
    <property type="evidence" value="ECO:0007669"/>
    <property type="project" value="InterPro"/>
</dbReference>
<feature type="domain" description="Peptidase M15C" evidence="1">
    <location>
        <begin position="76"/>
        <end position="151"/>
    </location>
</feature>
<dbReference type="Pfam" id="PF13539">
    <property type="entry name" value="Peptidase_M15_4"/>
    <property type="match status" value="1"/>
</dbReference>
<organism evidence="2 3">
    <name type="scientific">Mycobacterium phage Arbiter</name>
    <dbReference type="NCBI Taxonomy" id="1079896"/>
    <lineage>
        <taxon>Viruses</taxon>
        <taxon>Duplodnaviria</taxon>
        <taxon>Heunggongvirae</taxon>
        <taxon>Uroviricota</taxon>
        <taxon>Caudoviricetes</taxon>
        <taxon>Bclasvirinae</taxon>
        <taxon>Rosebushvirus</taxon>
        <taxon>Rosebushvirus rosebush</taxon>
    </lineage>
</organism>
<dbReference type="EMBL" id="JN618996">
    <property type="protein sequence ID" value="AEN79544.1"/>
    <property type="molecule type" value="Genomic_DNA"/>
</dbReference>
<dbReference type="SUPFAM" id="SSF55166">
    <property type="entry name" value="Hedgehog/DD-peptidase"/>
    <property type="match status" value="1"/>
</dbReference>
<dbReference type="PANTHER" id="PTHR34408:SF1">
    <property type="entry name" value="GLYCOSYL HYDROLASE FAMILY 19 DOMAIN-CONTAINING PROTEIN HI_1415"/>
    <property type="match status" value="1"/>
</dbReference>
<dbReference type="InterPro" id="IPR023346">
    <property type="entry name" value="Lysozyme-like_dom_sf"/>
</dbReference>
<evidence type="ECO:0000313" key="2">
    <source>
        <dbReference type="EMBL" id="AEN79544.1"/>
    </source>
</evidence>
<accession>G3M4A5</accession>
<dbReference type="InterPro" id="IPR039561">
    <property type="entry name" value="Peptidase_M15C"/>
</dbReference>
<sequence>MALGMTLENGWPECDLADCDYATIPGTPLRLPFQRGIPFIILQAFLRDLNDFIEPADNARHYTDEGSWTEDNSVYTSNHKGATAFDYNWSDHPLGYAAPDPRAGWNGSVLIKGDQTPAVRELLAWYTFEGLQLVWWGNDWNSPKDSMHFQMGYGTATADGRAKATRFIDRFIRADGYSTYRRGGVPRGGGAAVPPVSVGLTPAVLAKVMDNRVSMARYEALAPQLISAFHLAGCDTLLRRRHFLAQVGHESGGLKYQEEIASGAAYEGRADLGNTQRGDGVRFKGRDFIQITGRSNYTRLSQWAYGRGQVPTPTFFVDHPEALATDAYAFLGVVWYWTQARDMNALADRDDIVAVTKAVNGGTNGLEDRKAFYARAVAAGDNLLDPVPTDEWEALMADGQKDQSRSIYRTDNNRVFTARDMVFNADATTHGLWVESAALRGEQWAVELVADVAAGVGTGAKTWWDASKTDTWAIQHAQQVLRVIEATNPAALATYIANRKGSN</sequence>
<reference evidence="2 3" key="1">
    <citation type="journal article" date="2012" name="J. Virol.">
        <title>Complete Genome Sequences of 138 Mycobacteriophages.</title>
        <authorList>
            <consortium name="the Science Education Alliance Phage Hunters Advancing Genomics and Evolutionary Science Program"/>
            <consortium name="the KwaZulu-Natal Research Institute for Tuberculosis and HIV Mycobacterial Genetics Course Students"/>
            <consortium name="the Phage Hunters Integrating Research and Education Program"/>
            <person name="Hatfull G.F."/>
        </authorList>
    </citation>
    <scope>NUCLEOTIDE SEQUENCE [LARGE SCALE GENOMIC DNA]</scope>
</reference>
<dbReference type="InterPro" id="IPR009045">
    <property type="entry name" value="Zn_M74/Hedgehog-like"/>
</dbReference>
<dbReference type="SUPFAM" id="SSF53955">
    <property type="entry name" value="Lysozyme-like"/>
    <property type="match status" value="1"/>
</dbReference>
<dbReference type="Gene3D" id="3.30.1380.10">
    <property type="match status" value="1"/>
</dbReference>
<dbReference type="Gene3D" id="1.10.530.10">
    <property type="match status" value="1"/>
</dbReference>
<gene>
    <name evidence="2" type="primary">46</name>
    <name evidence="2" type="ORF">ARBITER_46</name>
</gene>
<evidence type="ECO:0000313" key="3">
    <source>
        <dbReference type="Proteomes" id="UP000009191"/>
    </source>
</evidence>
<name>G3M4A5_9CAUD</name>
<dbReference type="InterPro" id="IPR052354">
    <property type="entry name" value="Cell_Wall_Dynamics_Protein"/>
</dbReference>
<protein>
    <submittedName>
        <fullName evidence="2">Lysin A</fullName>
    </submittedName>
</protein>
<proteinExistence type="predicted"/>